<keyword evidence="2" id="KW-0614">Plasmid</keyword>
<name>A0A1B2EYN5_9HYPH</name>
<dbReference type="EMBL" id="CP016620">
    <property type="protein sequence ID" value="ANY85027.1"/>
    <property type="molecule type" value="Genomic_DNA"/>
</dbReference>
<dbReference type="KEGG" id="moc:BB934_43215"/>
<organism evidence="2">
    <name type="scientific">Microvirga ossetica</name>
    <dbReference type="NCBI Taxonomy" id="1882682"/>
    <lineage>
        <taxon>Bacteria</taxon>
        <taxon>Pseudomonadati</taxon>
        <taxon>Pseudomonadota</taxon>
        <taxon>Alphaproteobacteria</taxon>
        <taxon>Hyphomicrobiales</taxon>
        <taxon>Methylobacteriaceae</taxon>
        <taxon>Microvirga</taxon>
    </lineage>
</organism>
<dbReference type="AlphaFoldDB" id="A0A1B2EYN5"/>
<reference evidence="2" key="1">
    <citation type="submission" date="2016-07" db="EMBL/GenBank/DDBJ databases">
        <title>Microvirga ossetica sp. nov. a new species of rhizobia isolated from root nodules of the legume species Vicia alpestris Steven originated from North Ossetia region in the Caucasus.</title>
        <authorList>
            <person name="Safronova V.I."/>
            <person name="Kuznetsova I.G."/>
            <person name="Sazanova A.L."/>
            <person name="Belimov A."/>
            <person name="Andronov E."/>
            <person name="Osledkin Y.S."/>
            <person name="Onishchuk O.P."/>
            <person name="Kurchak O.N."/>
            <person name="Shaposhnikov A.I."/>
            <person name="Willems A."/>
            <person name="Tikhonovich I.A."/>
        </authorList>
    </citation>
    <scope>NUCLEOTIDE SEQUENCE [LARGE SCALE GENOMIC DNA]</scope>
    <source>
        <strain evidence="2">V5/3M</strain>
        <plasmid evidence="2">unnamed4</plasmid>
    </source>
</reference>
<accession>A0A1B2EYN5</accession>
<gene>
    <name evidence="2" type="ORF">BB934_43215</name>
</gene>
<sequence>MQEKPCEEFESESGEHHAILTAGRPTGVAPWSKELGPFHRKFAASRDLPLAASAAGIGSDRPVDDERLIRAPRSA</sequence>
<feature type="region of interest" description="Disordered" evidence="1">
    <location>
        <begin position="1"/>
        <end position="26"/>
    </location>
</feature>
<feature type="region of interest" description="Disordered" evidence="1">
    <location>
        <begin position="53"/>
        <end position="75"/>
    </location>
</feature>
<evidence type="ECO:0000256" key="1">
    <source>
        <dbReference type="SAM" id="MobiDB-lite"/>
    </source>
</evidence>
<proteinExistence type="predicted"/>
<feature type="compositionally biased region" description="Basic and acidic residues" evidence="1">
    <location>
        <begin position="1"/>
        <end position="18"/>
    </location>
</feature>
<geneLocation type="plasmid" evidence="2">
    <name>unnamed4</name>
</geneLocation>
<evidence type="ECO:0000313" key="2">
    <source>
        <dbReference type="EMBL" id="ANY85027.1"/>
    </source>
</evidence>
<protein>
    <submittedName>
        <fullName evidence="2">Uncharacterized protein</fullName>
    </submittedName>
</protein>